<comment type="similarity">
    <text evidence="1">Belongs to the short-chain dehydrogenases/reductases (SDR) family.</text>
</comment>
<feature type="domain" description="Ketoreductase" evidence="3">
    <location>
        <begin position="12"/>
        <end position="188"/>
    </location>
</feature>
<gene>
    <name evidence="4" type="ORF">M8330_04250</name>
</gene>
<evidence type="ECO:0000313" key="4">
    <source>
        <dbReference type="EMBL" id="MCM0619508.1"/>
    </source>
</evidence>
<dbReference type="GO" id="GO:0016491">
    <property type="term" value="F:oxidoreductase activity"/>
    <property type="evidence" value="ECO:0007669"/>
    <property type="project" value="UniProtKB-KW"/>
</dbReference>
<keyword evidence="2" id="KW-0560">Oxidoreductase</keyword>
<dbReference type="InterPro" id="IPR057326">
    <property type="entry name" value="KR_dom"/>
</dbReference>
<organism evidence="4 5">
    <name type="scientific">Nocardioides bruguierae</name>
    <dbReference type="NCBI Taxonomy" id="2945102"/>
    <lineage>
        <taxon>Bacteria</taxon>
        <taxon>Bacillati</taxon>
        <taxon>Actinomycetota</taxon>
        <taxon>Actinomycetes</taxon>
        <taxon>Propionibacteriales</taxon>
        <taxon>Nocardioidaceae</taxon>
        <taxon>Nocardioides</taxon>
    </lineage>
</organism>
<dbReference type="Gene3D" id="3.40.50.720">
    <property type="entry name" value="NAD(P)-binding Rossmann-like Domain"/>
    <property type="match status" value="1"/>
</dbReference>
<evidence type="ECO:0000313" key="5">
    <source>
        <dbReference type="Proteomes" id="UP001139485"/>
    </source>
</evidence>
<protein>
    <submittedName>
        <fullName evidence="4">SDR family oxidoreductase</fullName>
    </submittedName>
</protein>
<evidence type="ECO:0000259" key="3">
    <source>
        <dbReference type="SMART" id="SM00822"/>
    </source>
</evidence>
<dbReference type="CDD" id="cd05233">
    <property type="entry name" value="SDR_c"/>
    <property type="match status" value="1"/>
</dbReference>
<dbReference type="PRINTS" id="PR00080">
    <property type="entry name" value="SDRFAMILY"/>
</dbReference>
<dbReference type="InterPro" id="IPR002347">
    <property type="entry name" value="SDR_fam"/>
</dbReference>
<sequence length="264" mass="27364">MTAWASYPYEGTTVLVTGGGSGIGRAIARAFLEQGASVLVTGRRAEPLEETVAGFPAERVGVLTGDMAGEADIQAAVAAVLERWGTLDVVVANAGVSSPGTVETMTEQVWAAMRELNVDGMVRLARHSVAALRESKGTFLAISSVAGVGGDWNQVGYNATKGAVNAFVQAMALDHGHDGIRVNAIAPAFTATAQTQERLDDPEFSAKLHDRIALDRPAVPEDIAKAALWLASPDAAYVTGVILPVDGGTTASSGTPRPLKPRTS</sequence>
<dbReference type="RefSeq" id="WP_250826324.1">
    <property type="nucleotide sequence ID" value="NZ_JAMOIL010000003.1"/>
</dbReference>
<evidence type="ECO:0000256" key="1">
    <source>
        <dbReference type="ARBA" id="ARBA00006484"/>
    </source>
</evidence>
<dbReference type="PROSITE" id="PS00061">
    <property type="entry name" value="ADH_SHORT"/>
    <property type="match status" value="1"/>
</dbReference>
<dbReference type="EMBL" id="JAMOIL010000003">
    <property type="protein sequence ID" value="MCM0619508.1"/>
    <property type="molecule type" value="Genomic_DNA"/>
</dbReference>
<dbReference type="AlphaFoldDB" id="A0A9X2IDY3"/>
<proteinExistence type="inferred from homology"/>
<dbReference type="Pfam" id="PF13561">
    <property type="entry name" value="adh_short_C2"/>
    <property type="match status" value="1"/>
</dbReference>
<dbReference type="Proteomes" id="UP001139485">
    <property type="component" value="Unassembled WGS sequence"/>
</dbReference>
<dbReference type="PANTHER" id="PTHR43639">
    <property type="entry name" value="OXIDOREDUCTASE, SHORT-CHAIN DEHYDROGENASE/REDUCTASE FAMILY (AFU_ORTHOLOGUE AFUA_5G02870)"/>
    <property type="match status" value="1"/>
</dbReference>
<dbReference type="PANTHER" id="PTHR43639:SF9">
    <property type="entry name" value="BLL5898 PROTEIN"/>
    <property type="match status" value="1"/>
</dbReference>
<dbReference type="InterPro" id="IPR020904">
    <property type="entry name" value="Sc_DH/Rdtase_CS"/>
</dbReference>
<dbReference type="InterPro" id="IPR036291">
    <property type="entry name" value="NAD(P)-bd_dom_sf"/>
</dbReference>
<comment type="caution">
    <text evidence="4">The sequence shown here is derived from an EMBL/GenBank/DDBJ whole genome shotgun (WGS) entry which is preliminary data.</text>
</comment>
<dbReference type="FunFam" id="3.40.50.720:FF:000084">
    <property type="entry name" value="Short-chain dehydrogenase reductase"/>
    <property type="match status" value="1"/>
</dbReference>
<keyword evidence="5" id="KW-1185">Reference proteome</keyword>
<dbReference type="SUPFAM" id="SSF51735">
    <property type="entry name" value="NAD(P)-binding Rossmann-fold domains"/>
    <property type="match status" value="1"/>
</dbReference>
<name>A0A9X2IDY3_9ACTN</name>
<evidence type="ECO:0000256" key="2">
    <source>
        <dbReference type="ARBA" id="ARBA00023002"/>
    </source>
</evidence>
<dbReference type="PRINTS" id="PR00081">
    <property type="entry name" value="GDHRDH"/>
</dbReference>
<accession>A0A9X2IDY3</accession>
<dbReference type="SMART" id="SM00822">
    <property type="entry name" value="PKS_KR"/>
    <property type="match status" value="1"/>
</dbReference>
<reference evidence="4" key="1">
    <citation type="submission" date="2022-05" db="EMBL/GenBank/DDBJ databases">
        <authorList>
            <person name="Tuo L."/>
        </authorList>
    </citation>
    <scope>NUCLEOTIDE SEQUENCE</scope>
    <source>
        <strain evidence="4">BSK12Z-4</strain>
    </source>
</reference>